<evidence type="ECO:0000256" key="1">
    <source>
        <dbReference type="SAM" id="Phobius"/>
    </source>
</evidence>
<evidence type="ECO:0000313" key="2">
    <source>
        <dbReference type="EMBL" id="UOQ86574.1"/>
    </source>
</evidence>
<reference evidence="2 3" key="1">
    <citation type="submission" date="2022-04" db="EMBL/GenBank/DDBJ databases">
        <title>Gracilibacillus sp. isolated from saltern.</title>
        <authorList>
            <person name="Won M."/>
            <person name="Lee C.-M."/>
            <person name="Woen H.-Y."/>
            <person name="Kwon S.-W."/>
        </authorList>
    </citation>
    <scope>NUCLEOTIDE SEQUENCE [LARGE SCALE GENOMIC DNA]</scope>
    <source>
        <strain evidence="2 3">SSPM10-3</strain>
    </source>
</reference>
<organism evidence="2 3">
    <name type="scientific">Gracilibacillus salinarum</name>
    <dbReference type="NCBI Taxonomy" id="2932255"/>
    <lineage>
        <taxon>Bacteria</taxon>
        <taxon>Bacillati</taxon>
        <taxon>Bacillota</taxon>
        <taxon>Bacilli</taxon>
        <taxon>Bacillales</taxon>
        <taxon>Bacillaceae</taxon>
        <taxon>Gracilibacillus</taxon>
    </lineage>
</organism>
<dbReference type="EMBL" id="CP095071">
    <property type="protein sequence ID" value="UOQ86574.1"/>
    <property type="molecule type" value="Genomic_DNA"/>
</dbReference>
<keyword evidence="1" id="KW-0472">Membrane</keyword>
<protein>
    <recommendedName>
        <fullName evidence="4">Permease</fullName>
    </recommendedName>
</protein>
<evidence type="ECO:0000313" key="3">
    <source>
        <dbReference type="Proteomes" id="UP000831537"/>
    </source>
</evidence>
<dbReference type="RefSeq" id="WP_244746939.1">
    <property type="nucleotide sequence ID" value="NZ_CP095071.1"/>
</dbReference>
<dbReference type="Proteomes" id="UP000831537">
    <property type="component" value="Chromosome"/>
</dbReference>
<gene>
    <name evidence="2" type="ORF">MUN87_06720</name>
</gene>
<name>A0ABY4GQM0_9BACI</name>
<feature type="transmembrane region" description="Helical" evidence="1">
    <location>
        <begin position="7"/>
        <end position="28"/>
    </location>
</feature>
<keyword evidence="1" id="KW-1133">Transmembrane helix</keyword>
<accession>A0ABY4GQM0</accession>
<feature type="transmembrane region" description="Helical" evidence="1">
    <location>
        <begin position="71"/>
        <end position="91"/>
    </location>
</feature>
<evidence type="ECO:0008006" key="4">
    <source>
        <dbReference type="Google" id="ProtNLM"/>
    </source>
</evidence>
<keyword evidence="3" id="KW-1185">Reference proteome</keyword>
<proteinExistence type="predicted"/>
<feature type="transmembrane region" description="Helical" evidence="1">
    <location>
        <begin position="34"/>
        <end position="59"/>
    </location>
</feature>
<feature type="transmembrane region" description="Helical" evidence="1">
    <location>
        <begin position="97"/>
        <end position="122"/>
    </location>
</feature>
<sequence length="133" mass="15391">MIKRKLITLLLATPISLCFIFAIIFGEWKQPRELMVMTGVFSLWTSPIILVYGVPVTFLSDFLCKRFTGKLRTWFAFLVHIFFGILFGLLFPMGATLFSLLVIDINFVTLFATITAIFFWLIDEVIRRVVRSK</sequence>
<keyword evidence="1" id="KW-0812">Transmembrane</keyword>